<evidence type="ECO:0000313" key="2">
    <source>
        <dbReference type="Proteomes" id="UP001066276"/>
    </source>
</evidence>
<sequence>MDLDQCLMTVEDHIAALPEWNTEMQYLLAKITDLEDRSRRDNVRFFGIPEHKEGSEIKAFFKNFLPELTGLDFFPPLEFQRAHRIGPLHKATSVRPRPIIAFFLCHKQASQVISAARSQVPYSLEGHEIRVATDFSKVTNKKRKAFLALRPQLRKLDIKFDLFEPACIWITQGGMWTRLLASLGTLLPSEASPPVMLVRVYY</sequence>
<dbReference type="InterPro" id="IPR004244">
    <property type="entry name" value="Transposase_22"/>
</dbReference>
<dbReference type="AlphaFoldDB" id="A0AAV7NL14"/>
<protein>
    <recommendedName>
        <fullName evidence="3">Reverse transcriptase/retrotransposon-derived protein RNase H-like domain-containing protein</fullName>
    </recommendedName>
</protein>
<keyword evidence="2" id="KW-1185">Reference proteome</keyword>
<name>A0AAV7NL14_PLEWA</name>
<evidence type="ECO:0000313" key="1">
    <source>
        <dbReference type="EMBL" id="KAJ1115809.1"/>
    </source>
</evidence>
<reference evidence="1" key="1">
    <citation type="journal article" date="2022" name="bioRxiv">
        <title>Sequencing and chromosome-scale assembly of the giantPleurodeles waltlgenome.</title>
        <authorList>
            <person name="Brown T."/>
            <person name="Elewa A."/>
            <person name="Iarovenko S."/>
            <person name="Subramanian E."/>
            <person name="Araus A.J."/>
            <person name="Petzold A."/>
            <person name="Susuki M."/>
            <person name="Suzuki K.-i.T."/>
            <person name="Hayashi T."/>
            <person name="Toyoda A."/>
            <person name="Oliveira C."/>
            <person name="Osipova E."/>
            <person name="Leigh N.D."/>
            <person name="Simon A."/>
            <person name="Yun M.H."/>
        </authorList>
    </citation>
    <scope>NUCLEOTIDE SEQUENCE</scope>
    <source>
        <strain evidence="1">20211129_DDA</strain>
        <tissue evidence="1">Liver</tissue>
    </source>
</reference>
<evidence type="ECO:0008006" key="3">
    <source>
        <dbReference type="Google" id="ProtNLM"/>
    </source>
</evidence>
<comment type="caution">
    <text evidence="1">The sequence shown here is derived from an EMBL/GenBank/DDBJ whole genome shotgun (WGS) entry which is preliminary data.</text>
</comment>
<dbReference type="Gene3D" id="3.30.70.1820">
    <property type="entry name" value="L1 transposable element, RRM domain"/>
    <property type="match status" value="1"/>
</dbReference>
<proteinExistence type="predicted"/>
<dbReference type="PANTHER" id="PTHR11505">
    <property type="entry name" value="L1 TRANSPOSABLE ELEMENT-RELATED"/>
    <property type="match status" value="1"/>
</dbReference>
<organism evidence="1 2">
    <name type="scientific">Pleurodeles waltl</name>
    <name type="common">Iberian ribbed newt</name>
    <dbReference type="NCBI Taxonomy" id="8319"/>
    <lineage>
        <taxon>Eukaryota</taxon>
        <taxon>Metazoa</taxon>
        <taxon>Chordata</taxon>
        <taxon>Craniata</taxon>
        <taxon>Vertebrata</taxon>
        <taxon>Euteleostomi</taxon>
        <taxon>Amphibia</taxon>
        <taxon>Batrachia</taxon>
        <taxon>Caudata</taxon>
        <taxon>Salamandroidea</taxon>
        <taxon>Salamandridae</taxon>
        <taxon>Pleurodelinae</taxon>
        <taxon>Pleurodeles</taxon>
    </lineage>
</organism>
<dbReference type="EMBL" id="JANPWB010000012">
    <property type="protein sequence ID" value="KAJ1115809.1"/>
    <property type="molecule type" value="Genomic_DNA"/>
</dbReference>
<dbReference type="Proteomes" id="UP001066276">
    <property type="component" value="Chromosome 8"/>
</dbReference>
<accession>A0AAV7NL14</accession>
<gene>
    <name evidence="1" type="ORF">NDU88_004031</name>
</gene>